<keyword evidence="3 5" id="KW-1133">Transmembrane helix</keyword>
<dbReference type="GO" id="GO:0016020">
    <property type="term" value="C:membrane"/>
    <property type="evidence" value="ECO:0007669"/>
    <property type="project" value="UniProtKB-SubCell"/>
</dbReference>
<reference evidence="7" key="1">
    <citation type="journal article" date="2020" name="J. Eukaryot. Microbiol.">
        <title>De novo Sequencing, Assembly and Annotation of the Transcriptome for the Free-Living Testate Amoeba Arcella intermedia.</title>
        <authorList>
            <person name="Ribeiro G.M."/>
            <person name="Porfirio-Sousa A.L."/>
            <person name="Maurer-Alcala X.X."/>
            <person name="Katz L.A."/>
            <person name="Lahr D.J.G."/>
        </authorList>
    </citation>
    <scope>NUCLEOTIDE SEQUENCE</scope>
</reference>
<evidence type="ECO:0000259" key="6">
    <source>
        <dbReference type="Pfam" id="PF01490"/>
    </source>
</evidence>
<feature type="transmembrane region" description="Helical" evidence="5">
    <location>
        <begin position="317"/>
        <end position="335"/>
    </location>
</feature>
<feature type="transmembrane region" description="Helical" evidence="5">
    <location>
        <begin position="139"/>
        <end position="158"/>
    </location>
</feature>
<dbReference type="InterPro" id="IPR013057">
    <property type="entry name" value="AA_transpt_TM"/>
</dbReference>
<sequence>MLFNNLSGPGMVGLPKLFQQGGYIFPIISMIWIGITTWLSSSMICEAMRYCPGNKGYSGRIEFASLCKEYLGKVLFVIILVIFVISLQSVNVSGIIETAQVMDKIIIAIGGRTGAIEFYPNPGWIWSSNEESPWSSGTYVLSLGFVATVILIIPLGYFNLDDNMIVQKGAFVIAIAIFVEWIVFFIIRLKEPVHTIPAFGYKMAPVFGTIMFNYAVVVTIPSWCNEKTHNTRVNRTLIYSTVVGTVLFIITGILGGMTCNIRGNDDLLDALTEPGVPIILKASVYLFPLAVIATSIPIYSIIVRYNLLENKICGKALANFIGVILPWLIVIPFYTGDGLTIVMNWSTLISNGIVNFIVPFVLFILARKRKMTLTETEKEEMDASVPAECREEDLVLFGKVLVDGAPANSHFAFGVLFDDQSITPIVISATFVASLTFAFLGVLVINVLDALNIP</sequence>
<dbReference type="EMBL" id="GIBP01002327">
    <property type="protein sequence ID" value="NDV31296.1"/>
    <property type="molecule type" value="Transcribed_RNA"/>
</dbReference>
<evidence type="ECO:0000256" key="1">
    <source>
        <dbReference type="ARBA" id="ARBA00004370"/>
    </source>
</evidence>
<dbReference type="AlphaFoldDB" id="A0A6B2L2W7"/>
<feature type="transmembrane region" description="Helical" evidence="5">
    <location>
        <begin position="199"/>
        <end position="224"/>
    </location>
</feature>
<organism evidence="7">
    <name type="scientific">Arcella intermedia</name>
    <dbReference type="NCBI Taxonomy" id="1963864"/>
    <lineage>
        <taxon>Eukaryota</taxon>
        <taxon>Amoebozoa</taxon>
        <taxon>Tubulinea</taxon>
        <taxon>Elardia</taxon>
        <taxon>Arcellinida</taxon>
        <taxon>Sphaerothecina</taxon>
        <taxon>Arcellidae</taxon>
        <taxon>Arcella</taxon>
    </lineage>
</organism>
<evidence type="ECO:0000256" key="4">
    <source>
        <dbReference type="ARBA" id="ARBA00023136"/>
    </source>
</evidence>
<proteinExistence type="predicted"/>
<feature type="transmembrane region" description="Helical" evidence="5">
    <location>
        <begin position="278"/>
        <end position="305"/>
    </location>
</feature>
<feature type="transmembrane region" description="Helical" evidence="5">
    <location>
        <begin position="236"/>
        <end position="258"/>
    </location>
</feature>
<accession>A0A6B2L2W7</accession>
<keyword evidence="4 5" id="KW-0472">Membrane</keyword>
<feature type="transmembrane region" description="Helical" evidence="5">
    <location>
        <begin position="425"/>
        <end position="448"/>
    </location>
</feature>
<dbReference type="PANTHER" id="PTHR16189">
    <property type="entry name" value="TRANSMEMBRANE PROTEIN 104-RELATED"/>
    <property type="match status" value="1"/>
</dbReference>
<feature type="transmembrane region" description="Helical" evidence="5">
    <location>
        <begin position="20"/>
        <end position="39"/>
    </location>
</feature>
<evidence type="ECO:0000313" key="7">
    <source>
        <dbReference type="EMBL" id="NDV31296.1"/>
    </source>
</evidence>
<evidence type="ECO:0000256" key="3">
    <source>
        <dbReference type="ARBA" id="ARBA00022989"/>
    </source>
</evidence>
<protein>
    <recommendedName>
        <fullName evidence="6">Amino acid transporter transmembrane domain-containing protein</fullName>
    </recommendedName>
</protein>
<feature type="domain" description="Amino acid transporter transmembrane" evidence="6">
    <location>
        <begin position="2"/>
        <end position="312"/>
    </location>
</feature>
<name>A0A6B2L2W7_9EUKA</name>
<dbReference type="PANTHER" id="PTHR16189:SF3">
    <property type="entry name" value="AMINO ACID TRANSPORTER TRANSMEMBRANE DOMAIN-CONTAINING PROTEIN"/>
    <property type="match status" value="1"/>
</dbReference>
<comment type="subcellular location">
    <subcellularLocation>
        <location evidence="1">Membrane</location>
    </subcellularLocation>
</comment>
<keyword evidence="2 5" id="KW-0812">Transmembrane</keyword>
<feature type="transmembrane region" description="Helical" evidence="5">
    <location>
        <begin position="70"/>
        <end position="90"/>
    </location>
</feature>
<dbReference type="Pfam" id="PF01490">
    <property type="entry name" value="Aa_trans"/>
    <property type="match status" value="1"/>
</dbReference>
<feature type="transmembrane region" description="Helical" evidence="5">
    <location>
        <begin position="341"/>
        <end position="365"/>
    </location>
</feature>
<feature type="transmembrane region" description="Helical" evidence="5">
    <location>
        <begin position="170"/>
        <end position="187"/>
    </location>
</feature>
<evidence type="ECO:0000256" key="2">
    <source>
        <dbReference type="ARBA" id="ARBA00022692"/>
    </source>
</evidence>
<evidence type="ECO:0000256" key="5">
    <source>
        <dbReference type="SAM" id="Phobius"/>
    </source>
</evidence>